<gene>
    <name evidence="3" type="ordered locus">DaAHT2_1100</name>
</gene>
<dbReference type="OrthoDB" id="9760688at2"/>
<dbReference type="InParanoid" id="D6Z2M3"/>
<evidence type="ECO:0000313" key="4">
    <source>
        <dbReference type="Proteomes" id="UP000001508"/>
    </source>
</evidence>
<dbReference type="GO" id="GO:0008713">
    <property type="term" value="F:ADP-heptose-lipopolysaccharide heptosyltransferase activity"/>
    <property type="evidence" value="ECO:0007669"/>
    <property type="project" value="TreeGrafter"/>
</dbReference>
<dbReference type="GO" id="GO:0009244">
    <property type="term" value="P:lipopolysaccharide core region biosynthetic process"/>
    <property type="evidence" value="ECO:0007669"/>
    <property type="project" value="TreeGrafter"/>
</dbReference>
<sequence length="350" mass="38875">MLPLLAPPKKLCILRLSAIGDITHVLPTLRTLQHHWPQTAITWIIGKSEAALVGDIPGVEFISFDKSAGLPAYRQLFRQLKERRFDLLLHMQVSLRASLCSLAVKAPIRLGFDRRRGKNLQWLFTNARIAANPRQHVLDGFLEFPRSLGLNEMVMRWELPIPPEAESFAAQQLAAPDQFLAVNPCSSNRPRNFRNWSIKSYAAVIDHAARRHGLRTVLTGAPTKEEQDYAAAIADAAGTAVLNLVGRTTLKQLAAVLARCRVTIAPDTGPAHIANAVGTPVIGLYATSNPERTGPYNWLQSTVNRYPEAVYREFGHPPEKLPWGKRVRNPNAMELITVDEVTAQLDKIMG</sequence>
<organism evidence="3 4">
    <name type="scientific">Desulfurivibrio alkaliphilus (strain DSM 19089 / UNIQEM U267 / AHT2)</name>
    <dbReference type="NCBI Taxonomy" id="589865"/>
    <lineage>
        <taxon>Bacteria</taxon>
        <taxon>Pseudomonadati</taxon>
        <taxon>Thermodesulfobacteriota</taxon>
        <taxon>Desulfobulbia</taxon>
        <taxon>Desulfobulbales</taxon>
        <taxon>Desulfobulbaceae</taxon>
        <taxon>Desulfurivibrio</taxon>
    </lineage>
</organism>
<dbReference type="AlphaFoldDB" id="D6Z2M3"/>
<dbReference type="InterPro" id="IPR051199">
    <property type="entry name" value="LPS_LOS_Heptosyltrfase"/>
</dbReference>
<dbReference type="PANTHER" id="PTHR30160">
    <property type="entry name" value="TETRAACYLDISACCHARIDE 4'-KINASE-RELATED"/>
    <property type="match status" value="1"/>
</dbReference>
<evidence type="ECO:0000256" key="2">
    <source>
        <dbReference type="ARBA" id="ARBA00022679"/>
    </source>
</evidence>
<dbReference type="Proteomes" id="UP000001508">
    <property type="component" value="Chromosome"/>
</dbReference>
<keyword evidence="2 3" id="KW-0808">Transferase</keyword>
<keyword evidence="1" id="KW-0328">Glycosyltransferase</keyword>
<evidence type="ECO:0000256" key="1">
    <source>
        <dbReference type="ARBA" id="ARBA00022676"/>
    </source>
</evidence>
<dbReference type="eggNOG" id="COG0859">
    <property type="taxonomic scope" value="Bacteria"/>
</dbReference>
<dbReference type="RefSeq" id="WP_013163327.1">
    <property type="nucleotide sequence ID" value="NC_014216.1"/>
</dbReference>
<dbReference type="CAZy" id="GT9">
    <property type="family name" value="Glycosyltransferase Family 9"/>
</dbReference>
<keyword evidence="4" id="KW-1185">Reference proteome</keyword>
<dbReference type="SUPFAM" id="SSF53756">
    <property type="entry name" value="UDP-Glycosyltransferase/glycogen phosphorylase"/>
    <property type="match status" value="1"/>
</dbReference>
<dbReference type="STRING" id="589865.DaAHT2_1100"/>
<dbReference type="EMBL" id="CP001940">
    <property type="protein sequence ID" value="ADH85798.1"/>
    <property type="molecule type" value="Genomic_DNA"/>
</dbReference>
<dbReference type="FunCoup" id="D6Z2M3">
    <property type="interactions" value="82"/>
</dbReference>
<evidence type="ECO:0000313" key="3">
    <source>
        <dbReference type="EMBL" id="ADH85798.1"/>
    </source>
</evidence>
<accession>D6Z2M3</accession>
<dbReference type="InterPro" id="IPR002201">
    <property type="entry name" value="Glyco_trans_9"/>
</dbReference>
<proteinExistence type="predicted"/>
<dbReference type="PANTHER" id="PTHR30160:SF21">
    <property type="entry name" value="LIPOPOLYSACCHARIDE CORE HEPTOSYLTRANSFERASE OPSX"/>
    <property type="match status" value="1"/>
</dbReference>
<name>D6Z2M3_DESAT</name>
<dbReference type="CDD" id="cd03789">
    <property type="entry name" value="GT9_LPS_heptosyltransferase"/>
    <property type="match status" value="1"/>
</dbReference>
<protein>
    <submittedName>
        <fullName evidence="3">Glycosyl transferase family 9</fullName>
    </submittedName>
</protein>
<dbReference type="Gene3D" id="3.40.50.2000">
    <property type="entry name" value="Glycogen Phosphorylase B"/>
    <property type="match status" value="2"/>
</dbReference>
<dbReference type="GO" id="GO:0005829">
    <property type="term" value="C:cytosol"/>
    <property type="evidence" value="ECO:0007669"/>
    <property type="project" value="TreeGrafter"/>
</dbReference>
<reference evidence="4" key="1">
    <citation type="submission" date="2010-02" db="EMBL/GenBank/DDBJ databases">
        <title>Complete sequence of Desulfurivibrio alkaliphilus AHT2.</title>
        <authorList>
            <consortium name="US DOE Joint Genome Institute"/>
            <person name="Pitluck S."/>
            <person name="Chertkov O."/>
            <person name="Detter J.C."/>
            <person name="Han C."/>
            <person name="Tapia R."/>
            <person name="Larimer F."/>
            <person name="Land M."/>
            <person name="Hauser L."/>
            <person name="Kyrpides N."/>
            <person name="Mikhailova N."/>
            <person name="Sorokin D.Y."/>
            <person name="Muyzer G."/>
            <person name="Woyke T."/>
        </authorList>
    </citation>
    <scope>NUCLEOTIDE SEQUENCE [LARGE SCALE GENOMIC DNA]</scope>
    <source>
        <strain evidence="4">DSM 19089 / UNIQEM U267 / AHT2</strain>
    </source>
</reference>
<dbReference type="HOGENOM" id="CLU_038371_2_0_7"/>
<dbReference type="KEGG" id="dak:DaAHT2_1100"/>
<dbReference type="Pfam" id="PF01075">
    <property type="entry name" value="Glyco_transf_9"/>
    <property type="match status" value="1"/>
</dbReference>